<keyword evidence="3" id="KW-1185">Reference proteome</keyword>
<evidence type="ECO:0000313" key="3">
    <source>
        <dbReference type="Proteomes" id="UP000027120"/>
    </source>
</evidence>
<dbReference type="Proteomes" id="UP000027120">
    <property type="component" value="Unassembled WGS sequence"/>
</dbReference>
<dbReference type="AlphaFoldDB" id="A0A067H0S0"/>
<protein>
    <submittedName>
        <fullName evidence="2">Uncharacterized protein</fullName>
    </submittedName>
</protein>
<reference evidence="2 3" key="1">
    <citation type="submission" date="2014-04" db="EMBL/GenBank/DDBJ databases">
        <authorList>
            <consortium name="International Citrus Genome Consortium"/>
            <person name="Gmitter F."/>
            <person name="Chen C."/>
            <person name="Farmerie W."/>
            <person name="Harkins T."/>
            <person name="Desany B."/>
            <person name="Mohiuddin M."/>
            <person name="Kodira C."/>
            <person name="Borodovsky M."/>
            <person name="Lomsadze A."/>
            <person name="Burns P."/>
            <person name="Jenkins J."/>
            <person name="Prochnik S."/>
            <person name="Shu S."/>
            <person name="Chapman J."/>
            <person name="Pitluck S."/>
            <person name="Schmutz J."/>
            <person name="Rokhsar D."/>
        </authorList>
    </citation>
    <scope>NUCLEOTIDE SEQUENCE</scope>
</reference>
<organism evidence="2 3">
    <name type="scientific">Citrus sinensis</name>
    <name type="common">Sweet orange</name>
    <name type="synonym">Citrus aurantium var. sinensis</name>
    <dbReference type="NCBI Taxonomy" id="2711"/>
    <lineage>
        <taxon>Eukaryota</taxon>
        <taxon>Viridiplantae</taxon>
        <taxon>Streptophyta</taxon>
        <taxon>Embryophyta</taxon>
        <taxon>Tracheophyta</taxon>
        <taxon>Spermatophyta</taxon>
        <taxon>Magnoliopsida</taxon>
        <taxon>eudicotyledons</taxon>
        <taxon>Gunneridae</taxon>
        <taxon>Pentapetalae</taxon>
        <taxon>rosids</taxon>
        <taxon>malvids</taxon>
        <taxon>Sapindales</taxon>
        <taxon>Rutaceae</taxon>
        <taxon>Aurantioideae</taxon>
        <taxon>Citrus</taxon>
    </lineage>
</organism>
<feature type="region of interest" description="Disordered" evidence="1">
    <location>
        <begin position="54"/>
        <end position="90"/>
    </location>
</feature>
<dbReference type="EMBL" id="KK784876">
    <property type="protein sequence ID" value="KDO81297.1"/>
    <property type="molecule type" value="Genomic_DNA"/>
</dbReference>
<proteinExistence type="predicted"/>
<evidence type="ECO:0000313" key="2">
    <source>
        <dbReference type="EMBL" id="KDO81297.1"/>
    </source>
</evidence>
<gene>
    <name evidence="2" type="ORF">CISIN_1g034594mg</name>
</gene>
<evidence type="ECO:0000256" key="1">
    <source>
        <dbReference type="SAM" id="MobiDB-lite"/>
    </source>
</evidence>
<feature type="compositionally biased region" description="Polar residues" evidence="1">
    <location>
        <begin position="58"/>
        <end position="90"/>
    </location>
</feature>
<accession>A0A067H0S0</accession>
<name>A0A067H0S0_CITSI</name>
<sequence>MVEGSHINMYLPTKAQKLFMEMKDDMFYNINNVVNDKVDNLKIVEGFNQQKELHDSKFASTPSTDVSFKNGRSNSTSCKPSIEQGSSLTT</sequence>